<dbReference type="GeneTree" id="ENSGT01060000248530"/>
<reference evidence="2" key="2">
    <citation type="submission" date="2025-09" db="UniProtKB">
        <authorList>
            <consortium name="Ensembl"/>
        </authorList>
    </citation>
    <scope>IDENTIFICATION</scope>
</reference>
<dbReference type="InterPro" id="IPR000477">
    <property type="entry name" value="RT_dom"/>
</dbReference>
<keyword evidence="3" id="KW-1185">Reference proteome</keyword>
<sequence length="1023" mass="119710">MQPDGLNYNKVRMDTDNLNHEHLQFKTFDYTEYKPQDIQSDIDPENNFYTKIKNTCEYYTEDQFESQISIKDSLSIIHFNCRSLNANFSKIIHCLKEIKKQFSVIAISETWLLEEQCSQFHIEGYNAFFINRTFQKGGGVALYVDQNLNSCIVKDMCLTIDTIMECVTVEIETEKSKNTIVSCIYRKPGSCIDMFREKLFELYEGLNNRKMIFVCGDINIDLLNPLEQTAITEFINTMYSMCLYPTITKPSRITRNSATLIDNIFTNSIESETTSGLLINDVSDHLPIFMVKKKVTKIHNELRTVKIHRKKNHETLNKFKHELMEQNWDNVYIDDVNTAYDVFLEKFCTLYEKNCPLVTKTICNKFAAKPWMTKGIQKACKKKNKLYKEFLKKRTIEAQVNYKTYKNKLISIMRLSKKEYYSSIIEKNKNNIKNTWNILNKLIKQGKQKDNLPTHILTNDGCSLRQPKEIANEFNNYFSNIGSKLAINIPETHQEDDVIRRIPKQDKTIFLQGTDENEICTIVKQSKNKTSTDWNGLDMCVLKETIDYIIKPVTYICNLSIQTGVFPEGMKRAKVIPIYKSDDQCDLKNYRPISLLSQFAKILEKLFHKRLYNYLENHNILCEQQYGFRPNRTTTLALIDLVENISNAIDNKQYAIGVFLDLTKAFDTINHHLLLRKLYCYGIRGVAFSWIKSYIENRQQYVHINGVDSELQIVTCGVPQGSVLSPLLFIIYINDICLVSKVLHLILFADDTNIIHCGNDLETLVKEVENELELLKSWFDSNKLTLNLKKTKFIVFTNRQTNVSKDLIIHNTAIEQVSQIKFLGVIIQNKLSWKNHIEFIKTKLCKSLAIISKVKECLNKQTLYILYSSLILPYMTYSVEVWGNTYPTYTNKITVIQKRAMRIVNKASYRAHTNDFFIQKNILKFMDLVDHRTAQFMYKIQNKQLPVQIQDLFKKRDTIYNLREKNMLKKPRVRTDVKQHCISTAGVNIWNRLDEDIKDCRTLNSFKYMYKKKIIKSYSEIEC</sequence>
<organism evidence="2 3">
    <name type="scientific">Oryzias melastigma</name>
    <name type="common">Marine medaka</name>
    <dbReference type="NCBI Taxonomy" id="30732"/>
    <lineage>
        <taxon>Eukaryota</taxon>
        <taxon>Metazoa</taxon>
        <taxon>Chordata</taxon>
        <taxon>Craniata</taxon>
        <taxon>Vertebrata</taxon>
        <taxon>Euteleostomi</taxon>
        <taxon>Actinopterygii</taxon>
        <taxon>Neopterygii</taxon>
        <taxon>Teleostei</taxon>
        <taxon>Neoteleostei</taxon>
        <taxon>Acanthomorphata</taxon>
        <taxon>Ovalentaria</taxon>
        <taxon>Atherinomorphae</taxon>
        <taxon>Beloniformes</taxon>
        <taxon>Adrianichthyidae</taxon>
        <taxon>Oryziinae</taxon>
        <taxon>Oryzias</taxon>
    </lineage>
</organism>
<dbReference type="GO" id="GO:0003824">
    <property type="term" value="F:catalytic activity"/>
    <property type="evidence" value="ECO:0007669"/>
    <property type="project" value="InterPro"/>
</dbReference>
<dbReference type="OMA" id="HEGMING"/>
<dbReference type="AlphaFoldDB" id="A0A3B3BEL9"/>
<evidence type="ECO:0000259" key="1">
    <source>
        <dbReference type="PROSITE" id="PS50878"/>
    </source>
</evidence>
<evidence type="ECO:0000313" key="2">
    <source>
        <dbReference type="Ensembl" id="ENSOMEP00000003920.1"/>
    </source>
</evidence>
<dbReference type="PANTHER" id="PTHR33332">
    <property type="entry name" value="REVERSE TRANSCRIPTASE DOMAIN-CONTAINING PROTEIN"/>
    <property type="match status" value="1"/>
</dbReference>
<accession>A0A3B3BEL9</accession>
<dbReference type="SUPFAM" id="SSF56672">
    <property type="entry name" value="DNA/RNA polymerases"/>
    <property type="match status" value="1"/>
</dbReference>
<dbReference type="STRING" id="30732.ENSOMEP00000003920"/>
<proteinExistence type="predicted"/>
<dbReference type="Ensembl" id="ENSOMET00000010014.1">
    <property type="protein sequence ID" value="ENSOMEP00000003920.1"/>
    <property type="gene ID" value="ENSOMEG00000004858.1"/>
</dbReference>
<reference evidence="2" key="1">
    <citation type="submission" date="2025-08" db="UniProtKB">
        <authorList>
            <consortium name="Ensembl"/>
        </authorList>
    </citation>
    <scope>IDENTIFICATION</scope>
</reference>
<feature type="domain" description="Reverse transcriptase" evidence="1">
    <location>
        <begin position="559"/>
        <end position="827"/>
    </location>
</feature>
<dbReference type="InterPro" id="IPR043502">
    <property type="entry name" value="DNA/RNA_pol_sf"/>
</dbReference>
<name>A0A3B3BEL9_ORYME</name>
<dbReference type="Gene3D" id="3.60.10.10">
    <property type="entry name" value="Endonuclease/exonuclease/phosphatase"/>
    <property type="match status" value="1"/>
</dbReference>
<dbReference type="PROSITE" id="PS50878">
    <property type="entry name" value="RT_POL"/>
    <property type="match status" value="1"/>
</dbReference>
<dbReference type="InterPro" id="IPR036691">
    <property type="entry name" value="Endo/exonu/phosph_ase_sf"/>
</dbReference>
<dbReference type="Pfam" id="PF03372">
    <property type="entry name" value="Exo_endo_phos"/>
    <property type="match status" value="1"/>
</dbReference>
<dbReference type="SUPFAM" id="SSF56219">
    <property type="entry name" value="DNase I-like"/>
    <property type="match status" value="1"/>
</dbReference>
<protein>
    <recommendedName>
        <fullName evidence="1">Reverse transcriptase domain-containing protein</fullName>
    </recommendedName>
</protein>
<dbReference type="PaxDb" id="30732-ENSOMEP00000003920"/>
<dbReference type="CDD" id="cd01650">
    <property type="entry name" value="RT_nLTR_like"/>
    <property type="match status" value="1"/>
</dbReference>
<dbReference type="Proteomes" id="UP000261560">
    <property type="component" value="Unplaced"/>
</dbReference>
<dbReference type="Pfam" id="PF00078">
    <property type="entry name" value="RVT_1"/>
    <property type="match status" value="1"/>
</dbReference>
<dbReference type="InterPro" id="IPR005135">
    <property type="entry name" value="Endo/exonuclease/phosphatase"/>
</dbReference>
<evidence type="ECO:0000313" key="3">
    <source>
        <dbReference type="Proteomes" id="UP000261560"/>
    </source>
</evidence>